<dbReference type="GeneID" id="56134442"/>
<protein>
    <submittedName>
        <fullName evidence="1">Uncharacterized protein</fullName>
    </submittedName>
</protein>
<accession>A0A6M9E883</accession>
<dbReference type="KEGG" id="vg:56134442"/>
<dbReference type="EMBL" id="MT127619">
    <property type="protein sequence ID" value="QKL16935.1"/>
    <property type="molecule type" value="Genomic_DNA"/>
</dbReference>
<reference evidence="1 2" key="1">
    <citation type="submission" date="2020-02" db="EMBL/GenBank/DDBJ databases">
        <authorList>
            <person name="Chaudhary N."/>
            <person name="Taneja N."/>
        </authorList>
    </citation>
    <scope>NUCLEOTIDE SEQUENCE [LARGE SCALE GENOMIC DNA]</scope>
</reference>
<organism evidence="1 2">
    <name type="scientific">Escherichia phage PGN590</name>
    <dbReference type="NCBI Taxonomy" id="2714735"/>
    <lineage>
        <taxon>Viruses</taxon>
        <taxon>Duplodnaviria</taxon>
        <taxon>Heunggongvirae</taxon>
        <taxon>Uroviricota</taxon>
        <taxon>Caudoviricetes</taxon>
        <taxon>Drexlerviridae</taxon>
        <taxon>Tempevirinae</taxon>
        <taxon>Hanrivervirus</taxon>
        <taxon>Hanrivervirus PGN590</taxon>
    </lineage>
</organism>
<name>A0A6M9E883_9CAUD</name>
<evidence type="ECO:0000313" key="2">
    <source>
        <dbReference type="Proteomes" id="UP000509789"/>
    </source>
</evidence>
<dbReference type="RefSeq" id="YP_009902189.1">
    <property type="nucleotide sequence ID" value="NC_049830.1"/>
</dbReference>
<dbReference type="Proteomes" id="UP000509789">
    <property type="component" value="Segment"/>
</dbReference>
<sequence length="122" mass="14136">MHFITSKRKASRTVRIKIAAAIINNHRWICKCSTAFMFHIHFTQRIIKCPDLICNFKSGLFIQSSIFRFLQSLKKSILTHFINSLITIRIIARPAVTTKRPARPIITPNKISRNFIVIIAFI</sequence>
<proteinExistence type="predicted"/>
<keyword evidence="2" id="KW-1185">Reference proteome</keyword>
<evidence type="ECO:0000313" key="1">
    <source>
        <dbReference type="EMBL" id="QKL16935.1"/>
    </source>
</evidence>